<dbReference type="InParanoid" id="A0A5N4ASI8"/>
<reference evidence="1 2" key="1">
    <citation type="journal article" date="2018" name="Elife">
        <title>Firefly genomes illuminate parallel origins of bioluminescence in beetles.</title>
        <authorList>
            <person name="Fallon T.R."/>
            <person name="Lower S.E."/>
            <person name="Chang C.H."/>
            <person name="Bessho-Uehara M."/>
            <person name="Martin G.J."/>
            <person name="Bewick A.J."/>
            <person name="Behringer M."/>
            <person name="Debat H.J."/>
            <person name="Wong I."/>
            <person name="Day J.C."/>
            <person name="Suvorov A."/>
            <person name="Silva C.J."/>
            <person name="Stanger-Hall K.F."/>
            <person name="Hall D.W."/>
            <person name="Schmitz R.J."/>
            <person name="Nelson D.R."/>
            <person name="Lewis S.M."/>
            <person name="Shigenobu S."/>
            <person name="Bybee S.M."/>
            <person name="Larracuente A.M."/>
            <person name="Oba Y."/>
            <person name="Weng J.K."/>
        </authorList>
    </citation>
    <scope>NUCLEOTIDE SEQUENCE [LARGE SCALE GENOMIC DNA]</scope>
    <source>
        <strain evidence="1">1611_PpyrPB1</strain>
        <tissue evidence="1">Whole body</tissue>
    </source>
</reference>
<evidence type="ECO:0000313" key="1">
    <source>
        <dbReference type="EMBL" id="KAB0800243.1"/>
    </source>
</evidence>
<gene>
    <name evidence="1" type="ORF">PPYR_05983</name>
</gene>
<evidence type="ECO:0000313" key="2">
    <source>
        <dbReference type="Proteomes" id="UP000327044"/>
    </source>
</evidence>
<sequence>MTVIKACANFDNREIADQETELESESENKPEKLQSIIGIRKTVNMEFIKSPSICLRILNSSPILIL</sequence>
<organism evidence="1 2">
    <name type="scientific">Photinus pyralis</name>
    <name type="common">Common eastern firefly</name>
    <name type="synonym">Lampyris pyralis</name>
    <dbReference type="NCBI Taxonomy" id="7054"/>
    <lineage>
        <taxon>Eukaryota</taxon>
        <taxon>Metazoa</taxon>
        <taxon>Ecdysozoa</taxon>
        <taxon>Arthropoda</taxon>
        <taxon>Hexapoda</taxon>
        <taxon>Insecta</taxon>
        <taxon>Pterygota</taxon>
        <taxon>Neoptera</taxon>
        <taxon>Endopterygota</taxon>
        <taxon>Coleoptera</taxon>
        <taxon>Polyphaga</taxon>
        <taxon>Elateriformia</taxon>
        <taxon>Elateroidea</taxon>
        <taxon>Lampyridae</taxon>
        <taxon>Lampyrinae</taxon>
        <taxon>Photinus</taxon>
    </lineage>
</organism>
<dbReference type="EMBL" id="VVIM01000004">
    <property type="protein sequence ID" value="KAB0800243.1"/>
    <property type="molecule type" value="Genomic_DNA"/>
</dbReference>
<protein>
    <submittedName>
        <fullName evidence="1">Uncharacterized protein</fullName>
    </submittedName>
</protein>
<proteinExistence type="predicted"/>
<dbReference type="AlphaFoldDB" id="A0A5N4ASI8"/>
<keyword evidence="2" id="KW-1185">Reference proteome</keyword>
<name>A0A5N4ASI8_PHOPY</name>
<comment type="caution">
    <text evidence="1">The sequence shown here is derived from an EMBL/GenBank/DDBJ whole genome shotgun (WGS) entry which is preliminary data.</text>
</comment>
<dbReference type="Proteomes" id="UP000327044">
    <property type="component" value="Unassembled WGS sequence"/>
</dbReference>
<accession>A0A5N4ASI8</accession>